<dbReference type="EMBL" id="JABMCH010000069">
    <property type="protein sequence ID" value="NUU48233.1"/>
    <property type="molecule type" value="Genomic_DNA"/>
</dbReference>
<dbReference type="Gene3D" id="1.10.10.10">
    <property type="entry name" value="Winged helix-like DNA-binding domain superfamily/Winged helix DNA-binding domain"/>
    <property type="match status" value="1"/>
</dbReference>
<dbReference type="InterPro" id="IPR036390">
    <property type="entry name" value="WH_DNA-bd_sf"/>
</dbReference>
<proteinExistence type="inferred from homology"/>
<dbReference type="Pfam" id="PF00126">
    <property type="entry name" value="HTH_1"/>
    <property type="match status" value="1"/>
</dbReference>
<dbReference type="InterPro" id="IPR000847">
    <property type="entry name" value="LysR_HTH_N"/>
</dbReference>
<keyword evidence="4" id="KW-0010">Activator</keyword>
<sequence>MPTLRQLEYLVTIADTGSFVLAARAANVSQPTLSQQIRALEERLGTKLLERGVAGAILTPVGRSIVATARRMLSDASDIVALAAGSSDSLTGTLKLATTPTLGPYLLSPIIAELHRMAPRLRLHVREGIPDEQVRELSRGDIDVVLGPLPMAGDDLTIEPLFREPLHLVAALDHPIDAATEATRKDLIGSPLLTLDPRHHLARQAAEVADHYGMTIAPDYYGTSLDSLHQMVASGLGLTLLPSLYLRSEVGGAAGLKILPVQGWRAHRSIAIAWRRQSPMSAAFKLIADHVQSCARGLLAGQS</sequence>
<gene>
    <name evidence="7" type="ORF">HP438_14780</name>
</gene>
<dbReference type="InterPro" id="IPR005119">
    <property type="entry name" value="LysR_subst-bd"/>
</dbReference>
<keyword evidence="5" id="KW-0804">Transcription</keyword>
<evidence type="ECO:0000256" key="5">
    <source>
        <dbReference type="ARBA" id="ARBA00023163"/>
    </source>
</evidence>
<keyword evidence="3" id="KW-0238">DNA-binding</keyword>
<name>A0A7Y6EHQ7_9SPHN</name>
<keyword evidence="2" id="KW-0805">Transcription regulation</keyword>
<dbReference type="SUPFAM" id="SSF53850">
    <property type="entry name" value="Periplasmic binding protein-like II"/>
    <property type="match status" value="1"/>
</dbReference>
<evidence type="ECO:0000256" key="3">
    <source>
        <dbReference type="ARBA" id="ARBA00023125"/>
    </source>
</evidence>
<dbReference type="PANTHER" id="PTHR30346">
    <property type="entry name" value="TRANSCRIPTIONAL DUAL REGULATOR HCAR-RELATED"/>
    <property type="match status" value="1"/>
</dbReference>
<reference evidence="7 8" key="1">
    <citation type="submission" date="2020-05" db="EMBL/GenBank/DDBJ databases">
        <title>Genome Sequencing of Type Strains.</title>
        <authorList>
            <person name="Lemaire J.F."/>
            <person name="Inderbitzin P."/>
            <person name="Gregorio O.A."/>
            <person name="Collins S.B."/>
            <person name="Wespe N."/>
            <person name="Knight-Connoni V."/>
        </authorList>
    </citation>
    <scope>NUCLEOTIDE SEQUENCE [LARGE SCALE GENOMIC DNA]</scope>
    <source>
        <strain evidence="7 8">DSM 100049</strain>
    </source>
</reference>
<dbReference type="PANTHER" id="PTHR30346:SF26">
    <property type="entry name" value="HYDROGEN PEROXIDE-INDUCIBLE GENES ACTIVATOR"/>
    <property type="match status" value="1"/>
</dbReference>
<protein>
    <submittedName>
        <fullName evidence="7">Hydrogen peroxide-inducible genes activator</fullName>
    </submittedName>
</protein>
<dbReference type="Gene3D" id="3.40.190.10">
    <property type="entry name" value="Periplasmic binding protein-like II"/>
    <property type="match status" value="2"/>
</dbReference>
<dbReference type="FunFam" id="1.10.10.10:FF:000001">
    <property type="entry name" value="LysR family transcriptional regulator"/>
    <property type="match status" value="1"/>
</dbReference>
<evidence type="ECO:0000313" key="8">
    <source>
        <dbReference type="Proteomes" id="UP000536441"/>
    </source>
</evidence>
<evidence type="ECO:0000256" key="2">
    <source>
        <dbReference type="ARBA" id="ARBA00023015"/>
    </source>
</evidence>
<evidence type="ECO:0000259" key="6">
    <source>
        <dbReference type="PROSITE" id="PS50931"/>
    </source>
</evidence>
<dbReference type="Pfam" id="PF03466">
    <property type="entry name" value="LysR_substrate"/>
    <property type="match status" value="1"/>
</dbReference>
<dbReference type="PRINTS" id="PR00039">
    <property type="entry name" value="HTHLYSR"/>
</dbReference>
<evidence type="ECO:0000313" key="7">
    <source>
        <dbReference type="EMBL" id="NUU48233.1"/>
    </source>
</evidence>
<comment type="similarity">
    <text evidence="1">Belongs to the LysR transcriptional regulatory family.</text>
</comment>
<dbReference type="RefSeq" id="WP_175312666.1">
    <property type="nucleotide sequence ID" value="NZ_CBCRYR010000019.1"/>
</dbReference>
<dbReference type="GO" id="GO:0003700">
    <property type="term" value="F:DNA-binding transcription factor activity"/>
    <property type="evidence" value="ECO:0007669"/>
    <property type="project" value="InterPro"/>
</dbReference>
<dbReference type="AlphaFoldDB" id="A0A7Y6EHQ7"/>
<organism evidence="7 8">
    <name type="scientific">Sphingomonas zeae</name>
    <dbReference type="NCBI Taxonomy" id="1646122"/>
    <lineage>
        <taxon>Bacteria</taxon>
        <taxon>Pseudomonadati</taxon>
        <taxon>Pseudomonadota</taxon>
        <taxon>Alphaproteobacteria</taxon>
        <taxon>Sphingomonadales</taxon>
        <taxon>Sphingomonadaceae</taxon>
        <taxon>Sphingomonas</taxon>
    </lineage>
</organism>
<accession>A0A7Y6EHQ7</accession>
<evidence type="ECO:0000256" key="1">
    <source>
        <dbReference type="ARBA" id="ARBA00009437"/>
    </source>
</evidence>
<dbReference type="Proteomes" id="UP000536441">
    <property type="component" value="Unassembled WGS sequence"/>
</dbReference>
<dbReference type="GO" id="GO:0003677">
    <property type="term" value="F:DNA binding"/>
    <property type="evidence" value="ECO:0007669"/>
    <property type="project" value="UniProtKB-KW"/>
</dbReference>
<keyword evidence="8" id="KW-1185">Reference proteome</keyword>
<dbReference type="CDD" id="cd08411">
    <property type="entry name" value="PBP2_OxyR"/>
    <property type="match status" value="1"/>
</dbReference>
<dbReference type="GO" id="GO:0032993">
    <property type="term" value="C:protein-DNA complex"/>
    <property type="evidence" value="ECO:0007669"/>
    <property type="project" value="TreeGrafter"/>
</dbReference>
<dbReference type="PROSITE" id="PS50931">
    <property type="entry name" value="HTH_LYSR"/>
    <property type="match status" value="1"/>
</dbReference>
<dbReference type="InterPro" id="IPR036388">
    <property type="entry name" value="WH-like_DNA-bd_sf"/>
</dbReference>
<evidence type="ECO:0000256" key="4">
    <source>
        <dbReference type="ARBA" id="ARBA00023159"/>
    </source>
</evidence>
<dbReference type="SUPFAM" id="SSF46785">
    <property type="entry name" value="Winged helix' DNA-binding domain"/>
    <property type="match status" value="1"/>
</dbReference>
<feature type="domain" description="HTH lysR-type" evidence="6">
    <location>
        <begin position="2"/>
        <end position="59"/>
    </location>
</feature>
<comment type="caution">
    <text evidence="7">The sequence shown here is derived from an EMBL/GenBank/DDBJ whole genome shotgun (WGS) entry which is preliminary data.</text>
</comment>